<gene>
    <name evidence="9" type="ORF">RM544_07970</name>
</gene>
<keyword evidence="10" id="KW-1185">Reference proteome</keyword>
<dbReference type="AlphaFoldDB" id="A0AAW8R302"/>
<evidence type="ECO:0000256" key="6">
    <source>
        <dbReference type="SAM" id="MobiDB-lite"/>
    </source>
</evidence>
<comment type="caution">
    <text evidence="9">The sequence shown here is derived from an EMBL/GenBank/DDBJ whole genome shotgun (WGS) entry which is preliminary data.</text>
</comment>
<keyword evidence="3 7" id="KW-0812">Transmembrane</keyword>
<dbReference type="Pfam" id="PF06271">
    <property type="entry name" value="RDD"/>
    <property type="match status" value="1"/>
</dbReference>
<organism evidence="9 10">
    <name type="scientific">Brumicola blandensis</name>
    <dbReference type="NCBI Taxonomy" id="3075611"/>
    <lineage>
        <taxon>Bacteria</taxon>
        <taxon>Pseudomonadati</taxon>
        <taxon>Pseudomonadota</taxon>
        <taxon>Gammaproteobacteria</taxon>
        <taxon>Alteromonadales</taxon>
        <taxon>Alteromonadaceae</taxon>
        <taxon>Brumicola</taxon>
    </lineage>
</organism>
<dbReference type="Proteomes" id="UP001249020">
    <property type="component" value="Unassembled WGS sequence"/>
</dbReference>
<feature type="region of interest" description="Disordered" evidence="6">
    <location>
        <begin position="1"/>
        <end position="84"/>
    </location>
</feature>
<comment type="subcellular location">
    <subcellularLocation>
        <location evidence="1">Cell membrane</location>
        <topology evidence="1">Multi-pass membrane protein</topology>
    </subcellularLocation>
</comment>
<dbReference type="InterPro" id="IPR010432">
    <property type="entry name" value="RDD"/>
</dbReference>
<dbReference type="PANTHER" id="PTHR36115:SF6">
    <property type="entry name" value="PROLINE-RICH ANTIGEN HOMOLOG"/>
    <property type="match status" value="1"/>
</dbReference>
<dbReference type="EMBL" id="JAVRIE010000002">
    <property type="protein sequence ID" value="MDT0582473.1"/>
    <property type="molecule type" value="Genomic_DNA"/>
</dbReference>
<dbReference type="RefSeq" id="WP_311361232.1">
    <property type="nucleotide sequence ID" value="NZ_JAVRIE010000002.1"/>
</dbReference>
<feature type="transmembrane region" description="Helical" evidence="7">
    <location>
        <begin position="369"/>
        <end position="388"/>
    </location>
</feature>
<keyword evidence="5 7" id="KW-0472">Membrane</keyword>
<sequence>MASSKKNNKTNEENPQQSFDLDAPVEETVEPKAEPEVEVEVDATLNRDSELSEPVAIDYEPIPDKDSKQEDNDTSPSLDDELTKEETREIVTPYAFTVAPDLLGQPLATPTRRGVAILIDLFLISVLTGLSSLVFAGFVAMTFFKAGDRLKQQKRFNKMRLALRGTAAFLIFTIVFVIIGDMGDESKVSTSVSPEEQEAEKKQNMQSLLDLAAFLVDIKCDNGDSECQLNYAEGLAIAAAAMEAPVEDIKATTADLVSQKEWSEETKSLFIRQFEATLEEEKNAYKDDVLEITQAQEIEPKKDNAVYSIIEWTKGLMSDLGIGLGWAALYFSVFTAWWRGQTLGKKIVGIEVVKLDGNYPNLWESFGRYGGYGAGFATGLLGFLQVYWDPNRQAIQDKISETLVLRLGRKN</sequence>
<protein>
    <submittedName>
        <fullName evidence="9">RDD family protein</fullName>
    </submittedName>
</protein>
<feature type="transmembrane region" description="Helical" evidence="7">
    <location>
        <begin position="115"/>
        <end position="141"/>
    </location>
</feature>
<feature type="domain" description="RDD" evidence="8">
    <location>
        <begin position="320"/>
        <end position="400"/>
    </location>
</feature>
<keyword evidence="4 7" id="KW-1133">Transmembrane helix</keyword>
<evidence type="ECO:0000256" key="4">
    <source>
        <dbReference type="ARBA" id="ARBA00022989"/>
    </source>
</evidence>
<proteinExistence type="predicted"/>
<evidence type="ECO:0000256" key="7">
    <source>
        <dbReference type="SAM" id="Phobius"/>
    </source>
</evidence>
<feature type="compositionally biased region" description="Basic and acidic residues" evidence="6">
    <location>
        <begin position="62"/>
        <end position="71"/>
    </location>
</feature>
<evidence type="ECO:0000313" key="9">
    <source>
        <dbReference type="EMBL" id="MDT0582473.1"/>
    </source>
</evidence>
<reference evidence="9 10" key="1">
    <citation type="submission" date="2023-09" db="EMBL/GenBank/DDBJ databases">
        <authorList>
            <person name="Rey-Velasco X."/>
        </authorList>
    </citation>
    <scope>NUCLEOTIDE SEQUENCE [LARGE SCALE GENOMIC DNA]</scope>
    <source>
        <strain evidence="9 10">W409</strain>
    </source>
</reference>
<evidence type="ECO:0000256" key="2">
    <source>
        <dbReference type="ARBA" id="ARBA00022475"/>
    </source>
</evidence>
<keyword evidence="2" id="KW-1003">Cell membrane</keyword>
<feature type="transmembrane region" description="Helical" evidence="7">
    <location>
        <begin position="320"/>
        <end position="338"/>
    </location>
</feature>
<dbReference type="InterPro" id="IPR051791">
    <property type="entry name" value="Pra-immunoreactive"/>
</dbReference>
<evidence type="ECO:0000256" key="5">
    <source>
        <dbReference type="ARBA" id="ARBA00023136"/>
    </source>
</evidence>
<evidence type="ECO:0000259" key="8">
    <source>
        <dbReference type="Pfam" id="PF06271"/>
    </source>
</evidence>
<accession>A0AAW8R302</accession>
<evidence type="ECO:0000256" key="1">
    <source>
        <dbReference type="ARBA" id="ARBA00004651"/>
    </source>
</evidence>
<dbReference type="GO" id="GO:0005886">
    <property type="term" value="C:plasma membrane"/>
    <property type="evidence" value="ECO:0007669"/>
    <property type="project" value="UniProtKB-SubCell"/>
</dbReference>
<name>A0AAW8R302_9ALTE</name>
<evidence type="ECO:0000256" key="3">
    <source>
        <dbReference type="ARBA" id="ARBA00022692"/>
    </source>
</evidence>
<dbReference type="PANTHER" id="PTHR36115">
    <property type="entry name" value="PROLINE-RICH ANTIGEN HOMOLOG-RELATED"/>
    <property type="match status" value="1"/>
</dbReference>
<evidence type="ECO:0000313" key="10">
    <source>
        <dbReference type="Proteomes" id="UP001249020"/>
    </source>
</evidence>
<feature type="transmembrane region" description="Helical" evidence="7">
    <location>
        <begin position="161"/>
        <end position="179"/>
    </location>
</feature>